<evidence type="ECO:0000313" key="2">
    <source>
        <dbReference type="EMBL" id="ABS03899.1"/>
    </source>
</evidence>
<dbReference type="Proteomes" id="UP000001116">
    <property type="component" value="Chromosome"/>
</dbReference>
<protein>
    <submittedName>
        <fullName evidence="2">Uncharacterized protein</fullName>
    </submittedName>
</protein>
<keyword evidence="1" id="KW-1133">Transmembrane helix</keyword>
<reference evidence="3" key="1">
    <citation type="journal article" date="2008" name="PLoS ONE">
        <title>Survival in nuclear waste, extreme resistance, and potential applications gleaned from the genome sequence of Kineococcus radiotolerans SRS30216.</title>
        <authorList>
            <person name="Bagwell C.E."/>
            <person name="Bhat S."/>
            <person name="Hawkins G.M."/>
            <person name="Smith B.W."/>
            <person name="Biswas T."/>
            <person name="Hoover T.R."/>
            <person name="Saunders E."/>
            <person name="Han C.S."/>
            <person name="Tsodikov O.V."/>
            <person name="Shimkets L.J."/>
        </authorList>
    </citation>
    <scope>NUCLEOTIDE SEQUENCE [LARGE SCALE GENOMIC DNA]</scope>
    <source>
        <strain evidence="3">ATCC BAA-149 / DSM 14245 / SRS30216</strain>
    </source>
</reference>
<name>A6WAR0_KINRD</name>
<keyword evidence="1" id="KW-0812">Transmembrane</keyword>
<evidence type="ECO:0000256" key="1">
    <source>
        <dbReference type="SAM" id="Phobius"/>
    </source>
</evidence>
<dbReference type="STRING" id="266940.Krad_2419"/>
<proteinExistence type="predicted"/>
<dbReference type="EMBL" id="CP000750">
    <property type="protein sequence ID" value="ABS03899.1"/>
    <property type="molecule type" value="Genomic_DNA"/>
</dbReference>
<accession>A6WAR0</accession>
<evidence type="ECO:0000313" key="3">
    <source>
        <dbReference type="Proteomes" id="UP000001116"/>
    </source>
</evidence>
<keyword evidence="1" id="KW-0472">Membrane</keyword>
<sequence length="138" mass="14117">MVRWCGGAVVRWCGGDPVPVEASPRRESLVPSPWCAVRTGLAWGSGGAVSGRSTRGPAWARRSMIASAVLAALGLVSAVLLFLQPWASCPGVDDSSAGCPVEGAQVVVQQIAVLVLVVGVLGLVASSLARAGWRSIRG</sequence>
<feature type="transmembrane region" description="Helical" evidence="1">
    <location>
        <begin position="107"/>
        <end position="129"/>
    </location>
</feature>
<dbReference type="KEGG" id="kra:Krad_2419"/>
<keyword evidence="3" id="KW-1185">Reference proteome</keyword>
<dbReference type="HOGENOM" id="CLU_1852535_0_0_11"/>
<gene>
    <name evidence="2" type="ordered locus">Krad_2419</name>
</gene>
<dbReference type="AlphaFoldDB" id="A6WAR0"/>
<feature type="transmembrane region" description="Helical" evidence="1">
    <location>
        <begin position="65"/>
        <end position="87"/>
    </location>
</feature>
<organism evidence="2 3">
    <name type="scientific">Kineococcus radiotolerans (strain ATCC BAA-149 / DSM 14245 / SRS30216)</name>
    <dbReference type="NCBI Taxonomy" id="266940"/>
    <lineage>
        <taxon>Bacteria</taxon>
        <taxon>Bacillati</taxon>
        <taxon>Actinomycetota</taxon>
        <taxon>Actinomycetes</taxon>
        <taxon>Kineosporiales</taxon>
        <taxon>Kineosporiaceae</taxon>
        <taxon>Kineococcus</taxon>
    </lineage>
</organism>